<dbReference type="InterPro" id="IPR032675">
    <property type="entry name" value="LRR_dom_sf"/>
</dbReference>
<name>A0A835LHA8_9MAGN</name>
<feature type="domain" description="R13L1/DRL21-like LRR repeat region" evidence="2">
    <location>
        <begin position="27"/>
        <end position="151"/>
    </location>
</feature>
<evidence type="ECO:0000259" key="2">
    <source>
        <dbReference type="Pfam" id="PF25019"/>
    </source>
</evidence>
<dbReference type="Pfam" id="PF23247">
    <property type="entry name" value="LRR_RPS2"/>
    <property type="match status" value="1"/>
</dbReference>
<organism evidence="3 4">
    <name type="scientific">Coptis chinensis</name>
    <dbReference type="NCBI Taxonomy" id="261450"/>
    <lineage>
        <taxon>Eukaryota</taxon>
        <taxon>Viridiplantae</taxon>
        <taxon>Streptophyta</taxon>
        <taxon>Embryophyta</taxon>
        <taxon>Tracheophyta</taxon>
        <taxon>Spermatophyta</taxon>
        <taxon>Magnoliopsida</taxon>
        <taxon>Ranunculales</taxon>
        <taxon>Ranunculaceae</taxon>
        <taxon>Coptidoideae</taxon>
        <taxon>Coptis</taxon>
    </lineage>
</organism>
<dbReference type="AlphaFoldDB" id="A0A835LHA8"/>
<gene>
    <name evidence="3" type="ORF">IFM89_015048</name>
</gene>
<dbReference type="Proteomes" id="UP000631114">
    <property type="component" value="Unassembled WGS sequence"/>
</dbReference>
<evidence type="ECO:0000313" key="3">
    <source>
        <dbReference type="EMBL" id="KAF9592477.1"/>
    </source>
</evidence>
<dbReference type="PANTHER" id="PTHR47186:SF3">
    <property type="entry name" value="OS09G0267800 PROTEIN"/>
    <property type="match status" value="1"/>
</dbReference>
<dbReference type="OrthoDB" id="1935327at2759"/>
<dbReference type="InterPro" id="IPR056789">
    <property type="entry name" value="LRR_R13L1-DRL21"/>
</dbReference>
<accession>A0A835LHA8</accession>
<dbReference type="Pfam" id="PF25019">
    <property type="entry name" value="LRR_R13L1-DRL21"/>
    <property type="match status" value="1"/>
</dbReference>
<dbReference type="SUPFAM" id="SSF52047">
    <property type="entry name" value="RNI-like"/>
    <property type="match status" value="1"/>
</dbReference>
<sequence>MPSGLSHLTSIRTLEDFFVGKGIGCKLNELNGLIHLKGSLRISNLENVSSARDCVEANLKGKHNLETLYLEWNDEGVNRVKIDFDVLGNLEPHRNLKALFIQGYRDNRFPRWMTDPLLPNLVIIGLVQCRNCQNLPVLGQLPSLKEVHLEKLDALQFIEGGSVVRRQREWFPSLEEIYLFANPNLESWVKEEEEEVSLHSVVVLSVRNCPKLSTMPMLPSLEKLTIEKCSEKLMLSLLKVNREKNAPTSSLPNSSSLANLKYLDISSCDDLLSLSEDGLQNLASLETLNIQFCPRMASLPEQGLRGLTSLVSLKISDCESLASLSGMRYLTALQNLHLARCEKMHILEDDMDGLTSLRTLEIKEIPNLVSIPKGLQNATALKEFSIIDCESLLHAFPEGISLPTTLEKLWIDNCYSLMSWPNGLGNLTSLVDLWITCSRNLQSLPEEMRHLTVLKDLTIGGWDGLKTLPEWLKSFTSLRILQIYNFPDLLFELKHRDIFLPDDIVSSFECECWSLQNLDLAGCKKLHISEDNLDGLTSLLTLMSIPNLASITAGLQFVAALKKFVIKNCQEVEPLKDLEKYDLSIFLPCDFPRLTRKTATIGFLRWKQEHVRRHLCICCPPGPSGDLNDQYHSSETAAFGEPFDGLSCIKASEPKKFDLNQDVTVGSSSLQRSQTSHLDLTQVNHVGGPSDSWPQDGSSSTSLEVVKRSAGEVPSVDSEVLALWNGLKLLSTLPSSPVWIVGESELVVKWTLEGYHNVLRDTVHYV</sequence>
<keyword evidence="4" id="KW-1185">Reference proteome</keyword>
<dbReference type="InterPro" id="IPR057135">
    <property type="entry name" value="At4g27190-like_LRR"/>
</dbReference>
<feature type="domain" description="Disease resistance protein At4g27190-like leucine-rich repeats" evidence="1">
    <location>
        <begin position="304"/>
        <end position="414"/>
    </location>
</feature>
<protein>
    <submittedName>
        <fullName evidence="3">Uncharacterized protein</fullName>
    </submittedName>
</protein>
<dbReference type="EMBL" id="JADFTS010000008">
    <property type="protein sequence ID" value="KAF9592477.1"/>
    <property type="molecule type" value="Genomic_DNA"/>
</dbReference>
<evidence type="ECO:0000259" key="1">
    <source>
        <dbReference type="Pfam" id="PF23247"/>
    </source>
</evidence>
<dbReference type="Gene3D" id="3.80.10.10">
    <property type="entry name" value="Ribonuclease Inhibitor"/>
    <property type="match status" value="3"/>
</dbReference>
<proteinExistence type="predicted"/>
<reference evidence="3 4" key="1">
    <citation type="submission" date="2020-10" db="EMBL/GenBank/DDBJ databases">
        <title>The Coptis chinensis genome and diversification of protoberbering-type alkaloids.</title>
        <authorList>
            <person name="Wang B."/>
            <person name="Shu S."/>
            <person name="Song C."/>
            <person name="Liu Y."/>
        </authorList>
    </citation>
    <scope>NUCLEOTIDE SEQUENCE [LARGE SCALE GENOMIC DNA]</scope>
    <source>
        <strain evidence="3">HL-2020</strain>
        <tissue evidence="3">Leaf</tissue>
    </source>
</reference>
<comment type="caution">
    <text evidence="3">The sequence shown here is derived from an EMBL/GenBank/DDBJ whole genome shotgun (WGS) entry which is preliminary data.</text>
</comment>
<dbReference type="PANTHER" id="PTHR47186">
    <property type="entry name" value="LEUCINE-RICH REPEAT-CONTAINING PROTEIN 57"/>
    <property type="match status" value="1"/>
</dbReference>
<evidence type="ECO:0000313" key="4">
    <source>
        <dbReference type="Proteomes" id="UP000631114"/>
    </source>
</evidence>
<dbReference type="SUPFAM" id="SSF52058">
    <property type="entry name" value="L domain-like"/>
    <property type="match status" value="1"/>
</dbReference>